<feature type="transmembrane region" description="Helical" evidence="1">
    <location>
        <begin position="139"/>
        <end position="160"/>
    </location>
</feature>
<evidence type="ECO:0000256" key="1">
    <source>
        <dbReference type="SAM" id="Phobius"/>
    </source>
</evidence>
<dbReference type="AlphaFoldDB" id="G0QJS3"/>
<dbReference type="RefSeq" id="XP_004039836.1">
    <property type="nucleotide sequence ID" value="XM_004039788.1"/>
</dbReference>
<keyword evidence="1" id="KW-1133">Transmembrane helix</keyword>
<reference evidence="2 3" key="1">
    <citation type="submission" date="2011-07" db="EMBL/GenBank/DDBJ databases">
        <authorList>
            <person name="Coyne R."/>
            <person name="Brami D."/>
            <person name="Johnson J."/>
            <person name="Hostetler J."/>
            <person name="Hannick L."/>
            <person name="Clark T."/>
            <person name="Cassidy-Hanley D."/>
            <person name="Inman J."/>
        </authorList>
    </citation>
    <scope>NUCLEOTIDE SEQUENCE [LARGE SCALE GENOMIC DNA]</scope>
    <source>
        <strain evidence="2 3">G5</strain>
    </source>
</reference>
<feature type="transmembrane region" description="Helical" evidence="1">
    <location>
        <begin position="172"/>
        <end position="191"/>
    </location>
</feature>
<name>G0QJS3_ICHMU</name>
<dbReference type="GeneID" id="14910726"/>
<keyword evidence="1" id="KW-0812">Transmembrane</keyword>
<evidence type="ECO:0000313" key="3">
    <source>
        <dbReference type="Proteomes" id="UP000008983"/>
    </source>
</evidence>
<dbReference type="EMBL" id="GL983087">
    <property type="protein sequence ID" value="EGR34532.1"/>
    <property type="molecule type" value="Genomic_DNA"/>
</dbReference>
<feature type="transmembrane region" description="Helical" evidence="1">
    <location>
        <begin position="232"/>
        <end position="259"/>
    </location>
</feature>
<proteinExistence type="predicted"/>
<keyword evidence="3" id="KW-1185">Reference proteome</keyword>
<evidence type="ECO:0008006" key="4">
    <source>
        <dbReference type="Google" id="ProtNLM"/>
    </source>
</evidence>
<dbReference type="OMA" id="QVVVIPF"/>
<sequence>MEFLVINVKQDIFIMTLNVLFHAQKENMKINCQEIAKIVIVNVQLVLMRLIVILVLRIGLRLIVNALLIILIARITHKLVLNALLYLLDALFVMPLRAKHVYRLIFQKEIYVQMFVLLVNGEIRQIDNVQLAQLNVQLVLMRLIVILVLRIGFRLIVNALLKILIARITHKLVLNALLYLLDALFVILKRAKHVYRLIFQKEIYVQMFVLLVNGGIRQIDNVQLAQLNVQLVLMRLIVILVLRIGFRLIVNALLIILIARITHKLVLNALLYLSDALFVILKRAKHVYRLIFQKEIYVQMFVLLVNGEIRQIDNVQLAQLNVQLVLMRLIVIL</sequence>
<dbReference type="Proteomes" id="UP000008983">
    <property type="component" value="Unassembled WGS sequence"/>
</dbReference>
<gene>
    <name evidence="2" type="ORF">IMG5_008280</name>
</gene>
<dbReference type="InParanoid" id="G0QJS3"/>
<evidence type="ECO:0000313" key="2">
    <source>
        <dbReference type="EMBL" id="EGR34532.1"/>
    </source>
</evidence>
<accession>G0QJS3</accession>
<keyword evidence="1" id="KW-0472">Membrane</keyword>
<feature type="non-terminal residue" evidence="2">
    <location>
        <position position="333"/>
    </location>
</feature>
<organism evidence="2 3">
    <name type="scientific">Ichthyophthirius multifiliis</name>
    <name type="common">White spot disease agent</name>
    <name type="synonym">Ich</name>
    <dbReference type="NCBI Taxonomy" id="5932"/>
    <lineage>
        <taxon>Eukaryota</taxon>
        <taxon>Sar</taxon>
        <taxon>Alveolata</taxon>
        <taxon>Ciliophora</taxon>
        <taxon>Intramacronucleata</taxon>
        <taxon>Oligohymenophorea</taxon>
        <taxon>Hymenostomatida</taxon>
        <taxon>Ophryoglenina</taxon>
        <taxon>Ichthyophthirius</taxon>
    </lineage>
</organism>
<protein>
    <recommendedName>
        <fullName evidence="4">Transmembrane protein</fullName>
    </recommendedName>
</protein>